<protein>
    <recommendedName>
        <fullName evidence="4">AB hydrolase-1 domain-containing protein</fullName>
    </recommendedName>
</protein>
<dbReference type="Proteomes" id="UP000027138">
    <property type="component" value="Unassembled WGS sequence"/>
</dbReference>
<keyword evidence="1" id="KW-0442">Lipid degradation</keyword>
<dbReference type="PANTHER" id="PTHR11005">
    <property type="entry name" value="LYSOSOMAL ACID LIPASE-RELATED"/>
    <property type="match status" value="1"/>
</dbReference>
<feature type="domain" description="AB hydrolase-1" evidence="4">
    <location>
        <begin position="22"/>
        <end position="85"/>
    </location>
</feature>
<dbReference type="Gene3D" id="3.40.50.1820">
    <property type="entry name" value="alpha/beta hydrolase"/>
    <property type="match status" value="1"/>
</dbReference>
<proteinExistence type="predicted"/>
<name>A0A067K738_JATCU</name>
<keyword evidence="2" id="KW-0443">Lipid metabolism</keyword>
<dbReference type="OrthoDB" id="846318at2759"/>
<keyword evidence="3" id="KW-0732">Signal</keyword>
<sequence>MGFVKHWWKRKAMLAFWNWSWDELAAFDLPTMFQYVHNQTGQQLHYVGHSLGTLTALAAFSKKQLVDVMRSAALLGPVAYMGQIISPVAKVASDILAANESFWLGLAKFDPIGDASRTLIQDVCNTPGVDCSDLLTAFTGPNCCLDRSKFGAFLSHGPQSTATKNLIHQSQMIKRGTLAMYDYNNEDENKKHYGQLTPPVYDMTNIPNDVALFLGCGAKDALSDTKDVQLLLDSLKDHVKDKLVVQTTENYAHVDFLLATNAKEVMYDPLIAFFKLH</sequence>
<keyword evidence="6" id="KW-1185">Reference proteome</keyword>
<feature type="signal peptide" evidence="3">
    <location>
        <begin position="1"/>
        <end position="26"/>
    </location>
</feature>
<dbReference type="GO" id="GO:0016042">
    <property type="term" value="P:lipid catabolic process"/>
    <property type="evidence" value="ECO:0007669"/>
    <property type="project" value="UniProtKB-KW"/>
</dbReference>
<feature type="chain" id="PRO_5001642543" description="AB hydrolase-1 domain-containing protein" evidence="3">
    <location>
        <begin position="27"/>
        <end position="277"/>
    </location>
</feature>
<reference evidence="5 6" key="1">
    <citation type="journal article" date="2014" name="PLoS ONE">
        <title>Global Analysis of Gene Expression Profiles in Physic Nut (Jatropha curcas L.) Seedlings Exposed to Salt Stress.</title>
        <authorList>
            <person name="Zhang L."/>
            <person name="Zhang C."/>
            <person name="Wu P."/>
            <person name="Chen Y."/>
            <person name="Li M."/>
            <person name="Jiang H."/>
            <person name="Wu G."/>
        </authorList>
    </citation>
    <scope>NUCLEOTIDE SEQUENCE [LARGE SCALE GENOMIC DNA]</scope>
    <source>
        <strain evidence="6">cv. GZQX0401</strain>
        <tissue evidence="5">Young leaves</tissue>
    </source>
</reference>
<evidence type="ECO:0000313" key="5">
    <source>
        <dbReference type="EMBL" id="KDP30818.1"/>
    </source>
</evidence>
<accession>A0A067K738</accession>
<dbReference type="AlphaFoldDB" id="A0A067K738"/>
<dbReference type="Pfam" id="PF00561">
    <property type="entry name" value="Abhydrolase_1"/>
    <property type="match status" value="1"/>
</dbReference>
<dbReference type="InterPro" id="IPR029058">
    <property type="entry name" value="AB_hydrolase_fold"/>
</dbReference>
<dbReference type="InterPro" id="IPR000073">
    <property type="entry name" value="AB_hydrolase_1"/>
</dbReference>
<evidence type="ECO:0000256" key="3">
    <source>
        <dbReference type="SAM" id="SignalP"/>
    </source>
</evidence>
<evidence type="ECO:0000256" key="1">
    <source>
        <dbReference type="ARBA" id="ARBA00022963"/>
    </source>
</evidence>
<evidence type="ECO:0000313" key="6">
    <source>
        <dbReference type="Proteomes" id="UP000027138"/>
    </source>
</evidence>
<evidence type="ECO:0000256" key="2">
    <source>
        <dbReference type="ARBA" id="ARBA00023098"/>
    </source>
</evidence>
<dbReference type="SUPFAM" id="SSF53474">
    <property type="entry name" value="alpha/beta-Hydrolases"/>
    <property type="match status" value="1"/>
</dbReference>
<evidence type="ECO:0000259" key="4">
    <source>
        <dbReference type="Pfam" id="PF00561"/>
    </source>
</evidence>
<organism evidence="5 6">
    <name type="scientific">Jatropha curcas</name>
    <name type="common">Barbados nut</name>
    <dbReference type="NCBI Taxonomy" id="180498"/>
    <lineage>
        <taxon>Eukaryota</taxon>
        <taxon>Viridiplantae</taxon>
        <taxon>Streptophyta</taxon>
        <taxon>Embryophyta</taxon>
        <taxon>Tracheophyta</taxon>
        <taxon>Spermatophyta</taxon>
        <taxon>Magnoliopsida</taxon>
        <taxon>eudicotyledons</taxon>
        <taxon>Gunneridae</taxon>
        <taxon>Pentapetalae</taxon>
        <taxon>rosids</taxon>
        <taxon>fabids</taxon>
        <taxon>Malpighiales</taxon>
        <taxon>Euphorbiaceae</taxon>
        <taxon>Crotonoideae</taxon>
        <taxon>Jatropheae</taxon>
        <taxon>Jatropha</taxon>
    </lineage>
</organism>
<gene>
    <name evidence="5" type="ORF">JCGZ_13761</name>
</gene>
<dbReference type="EMBL" id="KK914641">
    <property type="protein sequence ID" value="KDP30818.1"/>
    <property type="molecule type" value="Genomic_DNA"/>
</dbReference>
<dbReference type="STRING" id="180498.A0A067K738"/>